<protein>
    <submittedName>
        <fullName evidence="2">Uncharacterized protein</fullName>
    </submittedName>
</protein>
<feature type="region of interest" description="Disordered" evidence="1">
    <location>
        <begin position="1"/>
        <end position="23"/>
    </location>
</feature>
<sequence>MRNHTHGVQAQAHHPSSTSTHVRSSDFCCSAGAIRSISVILKADQLQPSAARYPVSLDHRPSYTYLWPVSSLPRSPTSGNSGSGVPPEGVVLCIRKSEARSRNIRSGSLGSRRSKLEARSLTPREGVLSAREEQRSRVVRSYVRFPDNLSVNLPSRWRQPCCSTRITPTAVAT</sequence>
<proteinExistence type="predicted"/>
<dbReference type="AlphaFoldDB" id="A0A371D553"/>
<name>A0A371D553_9APHY</name>
<reference evidence="2 3" key="1">
    <citation type="journal article" date="2018" name="Biotechnol. Biofuels">
        <title>Integrative visual omics of the white-rot fungus Polyporus brumalis exposes the biotechnological potential of its oxidative enzymes for delignifying raw plant biomass.</title>
        <authorList>
            <person name="Miyauchi S."/>
            <person name="Rancon A."/>
            <person name="Drula E."/>
            <person name="Hage H."/>
            <person name="Chaduli D."/>
            <person name="Favel A."/>
            <person name="Grisel S."/>
            <person name="Henrissat B."/>
            <person name="Herpoel-Gimbert I."/>
            <person name="Ruiz-Duenas F.J."/>
            <person name="Chevret D."/>
            <person name="Hainaut M."/>
            <person name="Lin J."/>
            <person name="Wang M."/>
            <person name="Pangilinan J."/>
            <person name="Lipzen A."/>
            <person name="Lesage-Meessen L."/>
            <person name="Navarro D."/>
            <person name="Riley R."/>
            <person name="Grigoriev I.V."/>
            <person name="Zhou S."/>
            <person name="Raouche S."/>
            <person name="Rosso M.N."/>
        </authorList>
    </citation>
    <scope>NUCLEOTIDE SEQUENCE [LARGE SCALE GENOMIC DNA]</scope>
    <source>
        <strain evidence="2 3">BRFM 1820</strain>
    </source>
</reference>
<evidence type="ECO:0000313" key="2">
    <source>
        <dbReference type="EMBL" id="RDX47641.1"/>
    </source>
</evidence>
<dbReference type="Proteomes" id="UP000256964">
    <property type="component" value="Unassembled WGS sequence"/>
</dbReference>
<feature type="region of interest" description="Disordered" evidence="1">
    <location>
        <begin position="103"/>
        <end position="128"/>
    </location>
</feature>
<evidence type="ECO:0000313" key="3">
    <source>
        <dbReference type="Proteomes" id="UP000256964"/>
    </source>
</evidence>
<organism evidence="2 3">
    <name type="scientific">Lentinus brumalis</name>
    <dbReference type="NCBI Taxonomy" id="2498619"/>
    <lineage>
        <taxon>Eukaryota</taxon>
        <taxon>Fungi</taxon>
        <taxon>Dikarya</taxon>
        <taxon>Basidiomycota</taxon>
        <taxon>Agaricomycotina</taxon>
        <taxon>Agaricomycetes</taxon>
        <taxon>Polyporales</taxon>
        <taxon>Polyporaceae</taxon>
        <taxon>Lentinus</taxon>
    </lineage>
</organism>
<keyword evidence="3" id="KW-1185">Reference proteome</keyword>
<dbReference type="EMBL" id="KZ857417">
    <property type="protein sequence ID" value="RDX47641.1"/>
    <property type="molecule type" value="Genomic_DNA"/>
</dbReference>
<gene>
    <name evidence="2" type="ORF">OH76DRAFT_724308</name>
</gene>
<accession>A0A371D553</accession>
<evidence type="ECO:0000256" key="1">
    <source>
        <dbReference type="SAM" id="MobiDB-lite"/>
    </source>
</evidence>